<sequence length="138" mass="15101">MLLFILALMSISNVEARQSLRYEPSLVSLHGSIQRVPCVEPDSQHVSIQCQTLRLTISRPVDIGHGVEIDTPVTNQRHFDIVLERDSIVAGDTGAQARTALSGLVNKPVKAIGSLTYAPTAGTTIVRFVVKDIKRDNR</sequence>
<proteinExistence type="predicted"/>
<reference evidence="1 2" key="1">
    <citation type="submission" date="2020-04" db="EMBL/GenBank/DDBJ databases">
        <title>Description of novel Gluconacetobacter.</title>
        <authorList>
            <person name="Sombolestani A."/>
        </authorList>
    </citation>
    <scope>NUCLEOTIDE SEQUENCE [LARGE SCALE GENOMIC DNA]</scope>
    <source>
        <strain evidence="1 2">LMG 22058</strain>
    </source>
</reference>
<evidence type="ECO:0000313" key="1">
    <source>
        <dbReference type="EMBL" id="MBB2199229.1"/>
    </source>
</evidence>
<protein>
    <submittedName>
        <fullName evidence="1">Uncharacterized protein</fullName>
    </submittedName>
</protein>
<evidence type="ECO:0000313" key="2">
    <source>
        <dbReference type="Proteomes" id="UP000530320"/>
    </source>
</evidence>
<dbReference type="RefSeq" id="WP_183010196.1">
    <property type="nucleotide sequence ID" value="NZ_JABEQP010000016.1"/>
</dbReference>
<dbReference type="AlphaFoldDB" id="A0A7W4K2K6"/>
<comment type="caution">
    <text evidence="1">The sequence shown here is derived from an EMBL/GenBank/DDBJ whole genome shotgun (WGS) entry which is preliminary data.</text>
</comment>
<name>A0A7W4K2K6_9PROT</name>
<organism evidence="1 2">
    <name type="scientific">Gluconacetobacter dulcium</name>
    <dbReference type="NCBI Taxonomy" id="2729096"/>
    <lineage>
        <taxon>Bacteria</taxon>
        <taxon>Pseudomonadati</taxon>
        <taxon>Pseudomonadota</taxon>
        <taxon>Alphaproteobacteria</taxon>
        <taxon>Acetobacterales</taxon>
        <taxon>Acetobacteraceae</taxon>
        <taxon>Gluconacetobacter</taxon>
    </lineage>
</organism>
<accession>A0A7W4K2K6</accession>
<dbReference type="Proteomes" id="UP000530320">
    <property type="component" value="Unassembled WGS sequence"/>
</dbReference>
<gene>
    <name evidence="1" type="ORF">HLH44_17605</name>
</gene>
<dbReference type="EMBL" id="JABEQP010000016">
    <property type="protein sequence ID" value="MBB2199229.1"/>
    <property type="molecule type" value="Genomic_DNA"/>
</dbReference>